<dbReference type="OrthoDB" id="9816061at2"/>
<protein>
    <submittedName>
        <fullName evidence="2">Periplasmic copper-binding protein</fullName>
    </submittedName>
</protein>
<dbReference type="Pfam" id="PF11604">
    <property type="entry name" value="CusF_Ec"/>
    <property type="match status" value="1"/>
</dbReference>
<reference evidence="3" key="1">
    <citation type="submission" date="2017-03" db="EMBL/GenBank/DDBJ databases">
        <authorList>
            <person name="Rodrigo-Torres L."/>
            <person name="Arahal R.D."/>
            <person name="Lucena T."/>
        </authorList>
    </citation>
    <scope>NUCLEOTIDE SEQUENCE [LARGE SCALE GENOMIC DNA]</scope>
    <source>
        <strain evidence="3">CECT 8370</strain>
    </source>
</reference>
<proteinExistence type="predicted"/>
<dbReference type="RefSeq" id="WP_139838234.1">
    <property type="nucleotide sequence ID" value="NZ_FWFJ01000082.1"/>
</dbReference>
<dbReference type="InterPro" id="IPR042230">
    <property type="entry name" value="CusF_sf"/>
</dbReference>
<feature type="chain" id="PRO_5013298898" evidence="1">
    <location>
        <begin position="22"/>
        <end position="93"/>
    </location>
</feature>
<dbReference type="EMBL" id="FWFJ01000082">
    <property type="protein sequence ID" value="SLN76393.1"/>
    <property type="molecule type" value="Genomic_DNA"/>
</dbReference>
<accession>A0A1X7ACJ4</accession>
<dbReference type="InterPro" id="IPR021647">
    <property type="entry name" value="CusF_Ec"/>
</dbReference>
<dbReference type="Proteomes" id="UP000194012">
    <property type="component" value="Unassembled WGS sequence"/>
</dbReference>
<feature type="signal peptide" evidence="1">
    <location>
        <begin position="1"/>
        <end position="21"/>
    </location>
</feature>
<sequence length="93" mass="10032">MNLIKSILLGLAITAATGAFAEPVFTKGVVKKVAPDAGKVTIIHEELVNLDMPAMTMVFRVADEAMFEQLEPGDDIEFVADRVNGKLTVTDLK</sequence>
<evidence type="ECO:0000313" key="3">
    <source>
        <dbReference type="Proteomes" id="UP000194012"/>
    </source>
</evidence>
<evidence type="ECO:0000256" key="1">
    <source>
        <dbReference type="SAM" id="SignalP"/>
    </source>
</evidence>
<dbReference type="Gene3D" id="2.40.50.320">
    <property type="entry name" value="Copper binding periplasmic protein CusF"/>
    <property type="match status" value="1"/>
</dbReference>
<keyword evidence="3" id="KW-1185">Reference proteome</keyword>
<keyword evidence="1" id="KW-0732">Signal</keyword>
<evidence type="ECO:0000313" key="2">
    <source>
        <dbReference type="EMBL" id="SLN76393.1"/>
    </source>
</evidence>
<dbReference type="AlphaFoldDB" id="A0A1X7ACJ4"/>
<organism evidence="2 3">
    <name type="scientific">Roseovarius gaetbuli</name>
    <dbReference type="NCBI Taxonomy" id="1356575"/>
    <lineage>
        <taxon>Bacteria</taxon>
        <taxon>Pseudomonadati</taxon>
        <taxon>Pseudomonadota</taxon>
        <taxon>Alphaproteobacteria</taxon>
        <taxon>Rhodobacterales</taxon>
        <taxon>Roseobacteraceae</taxon>
        <taxon>Roseovarius</taxon>
    </lineage>
</organism>
<gene>
    <name evidence="2" type="ORF">ROG8370_03872</name>
</gene>
<name>A0A1X7ACJ4_9RHOB</name>